<organism evidence="3 4">
    <name type="scientific">Frateuria aurantia (strain ATCC 33424 / DSM 6220 / KCTC 2777 / LMG 1558 / NBRC 3245 / NCIMB 13370)</name>
    <name type="common">Acetobacter aurantius</name>
    <dbReference type="NCBI Taxonomy" id="767434"/>
    <lineage>
        <taxon>Bacteria</taxon>
        <taxon>Pseudomonadati</taxon>
        <taxon>Pseudomonadota</taxon>
        <taxon>Gammaproteobacteria</taxon>
        <taxon>Lysobacterales</taxon>
        <taxon>Rhodanobacteraceae</taxon>
        <taxon>Frateuria</taxon>
    </lineage>
</organism>
<proteinExistence type="predicted"/>
<dbReference type="RefSeq" id="WP_014404481.1">
    <property type="nucleotide sequence ID" value="NC_017033.1"/>
</dbReference>
<dbReference type="Proteomes" id="UP000005234">
    <property type="component" value="Chromosome"/>
</dbReference>
<dbReference type="KEGG" id="fau:Fraau_3155"/>
<evidence type="ECO:0000313" key="3">
    <source>
        <dbReference type="EMBL" id="AFC87479.1"/>
    </source>
</evidence>
<name>H8L0I4_FRAAD</name>
<dbReference type="STRING" id="767434.Fraau_3155"/>
<feature type="compositionally biased region" description="Low complexity" evidence="2">
    <location>
        <begin position="77"/>
        <end position="93"/>
    </location>
</feature>
<keyword evidence="4" id="KW-1185">Reference proteome</keyword>
<protein>
    <submittedName>
        <fullName evidence="3">Uncharacterized protein</fullName>
    </submittedName>
</protein>
<dbReference type="EMBL" id="CP003350">
    <property type="protein sequence ID" value="AFC87479.1"/>
    <property type="molecule type" value="Genomic_DNA"/>
</dbReference>
<feature type="region of interest" description="Disordered" evidence="2">
    <location>
        <begin position="77"/>
        <end position="99"/>
    </location>
</feature>
<accession>H8L0I4</accession>
<feature type="coiled-coil region" evidence="1">
    <location>
        <begin position="13"/>
        <end position="54"/>
    </location>
</feature>
<sequence>MMEQTIIDVEQGIKNLLLLVEQLRGEKAQLSQQLGESRELCEKLELSLMEQEDKHAMGEQRMHALLSLLKDAAEANVAPAAPAAAPAAPVAAPSQPHGA</sequence>
<gene>
    <name evidence="3" type="ordered locus">Fraau_3155</name>
</gene>
<evidence type="ECO:0000256" key="2">
    <source>
        <dbReference type="SAM" id="MobiDB-lite"/>
    </source>
</evidence>
<reference evidence="3" key="1">
    <citation type="submission" date="2012-02" db="EMBL/GenBank/DDBJ databases">
        <title>The complete genome of Frateuria aurantia DSM 6220.</title>
        <authorList>
            <consortium name="US DOE Joint Genome Institute (JGI-PGF)"/>
            <person name="Lucas S."/>
            <person name="Copeland A."/>
            <person name="Lapidus A."/>
            <person name="Glavina del Rio T."/>
            <person name="Dalin E."/>
            <person name="Tice H."/>
            <person name="Bruce D."/>
            <person name="Goodwin L."/>
            <person name="Pitluck S."/>
            <person name="Peters L."/>
            <person name="Ovchinnikova G."/>
            <person name="Teshima H."/>
            <person name="Kyrpides N."/>
            <person name="Mavromatis K."/>
            <person name="Ivanova N."/>
            <person name="Brettin T."/>
            <person name="Detter J.C."/>
            <person name="Han C."/>
            <person name="Larimer F."/>
            <person name="Land M."/>
            <person name="Hauser L."/>
            <person name="Markowitz V."/>
            <person name="Cheng J.-F."/>
            <person name="Hugenholtz P."/>
            <person name="Woyke T."/>
            <person name="Wu D."/>
            <person name="Brambilla E."/>
            <person name="Klenk H.-P."/>
            <person name="Eisen J.A."/>
        </authorList>
    </citation>
    <scope>NUCLEOTIDE SEQUENCE</scope>
    <source>
        <strain evidence="3">DSM 6220</strain>
    </source>
</reference>
<dbReference type="AlphaFoldDB" id="H8L0I4"/>
<dbReference type="OrthoDB" id="7023772at2"/>
<keyword evidence="1" id="KW-0175">Coiled coil</keyword>
<evidence type="ECO:0000256" key="1">
    <source>
        <dbReference type="SAM" id="Coils"/>
    </source>
</evidence>
<dbReference type="HOGENOM" id="CLU_2316167_0_0_6"/>
<evidence type="ECO:0000313" key="4">
    <source>
        <dbReference type="Proteomes" id="UP000005234"/>
    </source>
</evidence>